<proteinExistence type="predicted"/>
<dbReference type="Proteomes" id="UP000027466">
    <property type="component" value="Unassembled WGS sequence"/>
</dbReference>
<evidence type="ECO:0000313" key="1">
    <source>
        <dbReference type="EMBL" id="KDR39901.1"/>
    </source>
</evidence>
<evidence type="ECO:0000313" key="2">
    <source>
        <dbReference type="Proteomes" id="UP000027466"/>
    </source>
</evidence>
<sequence length="132" mass="15055">MDFEAIKISMEFAAFVAEVDEYTQLSVFTDAMPKIHTMRRRGFSFRQITRVLNSAGMSLTYASVRTYYYRLYPTMVRECERYARKQIERVSILAAGDVEQTELTCSTAARAPRASIERGRAGTGCVRRASDQ</sequence>
<comment type="caution">
    <text evidence="1">The sequence shown here is derived from an EMBL/GenBank/DDBJ whole genome shotgun (WGS) entry which is preliminary data.</text>
</comment>
<dbReference type="EMBL" id="JFHC01000050">
    <property type="protein sequence ID" value="KDR39901.1"/>
    <property type="molecule type" value="Genomic_DNA"/>
</dbReference>
<organism evidence="1 2">
    <name type="scientific">Caballeronia glathei</name>
    <dbReference type="NCBI Taxonomy" id="60547"/>
    <lineage>
        <taxon>Bacteria</taxon>
        <taxon>Pseudomonadati</taxon>
        <taxon>Pseudomonadota</taxon>
        <taxon>Betaproteobacteria</taxon>
        <taxon>Burkholderiales</taxon>
        <taxon>Burkholderiaceae</taxon>
        <taxon>Caballeronia</taxon>
    </lineage>
</organism>
<dbReference type="AlphaFoldDB" id="A0A069PRH7"/>
<accession>A0A069PRH7</accession>
<name>A0A069PRH7_9BURK</name>
<reference evidence="1 2" key="1">
    <citation type="submission" date="2014-03" db="EMBL/GenBank/DDBJ databases">
        <title>Draft Genome Sequences of Four Burkholderia Strains.</title>
        <authorList>
            <person name="Liu X.Y."/>
            <person name="Li C.X."/>
            <person name="Xu J.H."/>
        </authorList>
    </citation>
    <scope>NUCLEOTIDE SEQUENCE [LARGE SCALE GENOMIC DNA]</scope>
    <source>
        <strain evidence="1 2">DSM 50014</strain>
    </source>
</reference>
<keyword evidence="2" id="KW-1185">Reference proteome</keyword>
<protein>
    <submittedName>
        <fullName evidence="1">Uncharacterized protein</fullName>
    </submittedName>
</protein>
<gene>
    <name evidence="1" type="ORF">BG61_29560</name>
</gene>